<dbReference type="InterPro" id="IPR003609">
    <property type="entry name" value="Pan_app"/>
</dbReference>
<feature type="compositionally biased region" description="Basic and acidic residues" evidence="3">
    <location>
        <begin position="1111"/>
        <end position="1123"/>
    </location>
</feature>
<feature type="region of interest" description="Disordered" evidence="3">
    <location>
        <begin position="1581"/>
        <end position="1614"/>
    </location>
</feature>
<keyword evidence="2" id="KW-1015">Disulfide bond</keyword>
<feature type="compositionally biased region" description="Low complexity" evidence="3">
    <location>
        <begin position="845"/>
        <end position="859"/>
    </location>
</feature>
<feature type="compositionally biased region" description="Polar residues" evidence="3">
    <location>
        <begin position="1226"/>
        <end position="1238"/>
    </location>
</feature>
<feature type="compositionally biased region" description="Basic residues" evidence="3">
    <location>
        <begin position="1286"/>
        <end position="1296"/>
    </location>
</feature>
<protein>
    <submittedName>
        <fullName evidence="6">PAN domain-containing protein</fullName>
    </submittedName>
</protein>
<accession>A0A0F7VB90</accession>
<evidence type="ECO:0000256" key="2">
    <source>
        <dbReference type="ARBA" id="ARBA00023157"/>
    </source>
</evidence>
<feature type="compositionally biased region" description="Basic and acidic residues" evidence="3">
    <location>
        <begin position="1410"/>
        <end position="1419"/>
    </location>
</feature>
<feature type="compositionally biased region" description="Basic residues" evidence="3">
    <location>
        <begin position="1756"/>
        <end position="1778"/>
    </location>
</feature>
<dbReference type="CDD" id="cd01100">
    <property type="entry name" value="APPLE_Factor_XI_like"/>
    <property type="match status" value="1"/>
</dbReference>
<feature type="region of interest" description="Disordered" evidence="3">
    <location>
        <begin position="1680"/>
        <end position="1699"/>
    </location>
</feature>
<feature type="compositionally biased region" description="Basic and acidic residues" evidence="3">
    <location>
        <begin position="1270"/>
        <end position="1279"/>
    </location>
</feature>
<feature type="compositionally biased region" description="Low complexity" evidence="3">
    <location>
        <begin position="383"/>
        <end position="397"/>
    </location>
</feature>
<feature type="domain" description="Apple" evidence="5">
    <location>
        <begin position="1994"/>
        <end position="2077"/>
    </location>
</feature>
<feature type="transmembrane region" description="Helical" evidence="4">
    <location>
        <begin position="42"/>
        <end position="61"/>
    </location>
</feature>
<name>A0A0F7VB90_TOXGV</name>
<gene>
    <name evidence="6" type="ORF">BN1205_002740</name>
</gene>
<feature type="compositionally biased region" description="Basic residues" evidence="3">
    <location>
        <begin position="866"/>
        <end position="879"/>
    </location>
</feature>
<feature type="compositionally biased region" description="Basic residues" evidence="3">
    <location>
        <begin position="470"/>
        <end position="483"/>
    </location>
</feature>
<feature type="compositionally biased region" description="Low complexity" evidence="3">
    <location>
        <begin position="449"/>
        <end position="463"/>
    </location>
</feature>
<sequence>MTRGSGKDWCRHSPSIWRLDGSMRQHVKGEGTARCRGGIPRWVLLLVVTLTVSVPGGIPAVSANSSRRRDIQKEIELTTDNGGMPVPALGDVLNPFSSEGSRSLAQGPQPRKLSDELQSTNENDKGGDNTNAPSAEPANSKTSKKRRRRARKSDAESADKTELETNQENKNTAKKRGKKAKNQSQEDGPVDGAPATPEDTDAETGKKTKRRGKKRRSKKGEKAGDAAAAPGEGGVGSEMTEATTAVDAEVLATDGLAGDAAGTPGESDGATGKKKRRGKKRRSKKGEKAGDAAATPGEGGVGSEMTEATTAVDAEVLATDGLAGDAAGTPGESDGATGKKKRRGKKRRSKKGEKAGDAAATPGEGGVGSEMTEATTAVDAEVLATDGLAGDAAGTPGESDGATGKKKRRVKKRRSKKGEKAGDAAATPGEGGVGSEMTEATTAVDAEVLATDGLAGDAAGTPGESDGATGKKKRRGKKRRAKKGEKAGDAAATPGEGGVGSEMTEATTAVDAEVLATDGLAGDAAGTPGESDGATGKKKRRGKKRRSKKGEKAGDAAATPGEGGVGSEMTEATTAVDAEVLATDGLAGDAAGTPGESDGATGKKKRRGKKRRSKKGEKAGDAAATPGEGGVGSEMTEATTAVDAEVLATDGLAGDAAGTPGESDGATGKKKRRGKKRRSKKGEKAGDAAATPGEGGVGSEMTEATTAVDAEVLATDGLAGDAAGTPGESDGATRKKKRRGKKRRSRNGEKAGDAAATPGEGGVGSEMTEATTAVDAEVLATDGLAGDAAGTPGESDGATGKKKRRGKKRRSRKGERAGDAAATPGEGGVGSEMTEATTAVDAEVLATDGLAGDAAGTPGESDGATGKKKRRGKKRRSKKGEKAGDAAATPGEGGVGSEMTEATTAVDVDLLATGGLPGDVSVTREVGTEVTEDTTAAEIDQLGSDGLAGDAAGTPGESDGATGKKRKRGEKKHRSRRREKRGRAGATRGETAADAEKTKKTTLAVLDLLASGLTSDAAAMPGDSDGATGKKRKRREKKHRSRRRERSSKVATLAGEGDAVEGEMPQDEGVVEVAASGDDISTRSVAQEGLDSVKNAKKTHRKRSRTHKRKTADDKTASEHASEAGKFLLAPETGPTVSEESLAPGETTSPENTEQVASDVRQETDTGESEAAMMLEKEDDDTATGGSEEDEVLMPQDEEAREQEDAGDNLVSEHGLEADEAVSAGESPTSESTEQVTSALPPATDDETQEASKKAKRRTAKKSRSKKREKSSEDMEAEARSMSGQHGKKKADRRRSQKPESSGYSRSVEESRSTDADSQSRGRHDQTLSSLRRRRKNIGSATEEAYMDGDESISEASATQKKHMTTESRRRRKGSREAGGGFDEWVFQSDDDESIDYSAERSRSTRRRRADRDGRDRKGRERRHMSSRSRHSEELSESPNSDSETRAATEDGETSRTSRRSHRRPFTMSMLDDEYDDELRDADDLDEWSISSYPGAFEEIRRHSETGHRYGHNTGVPGSQRNREEREISILDPFYPPSQHVPQADFLTQDSPSQRPNAAQLTALIQAGVAAVQAVDKVAGKAHGEAPQSQLAGPGTAVGKTQSASHEQKDAARAAARTLNLEAVAKLLRGHHSDARASTQSVGALLHRNYSRLGPSATESARKLHWENLMTALTAPHLRQPELYRSSSKHRSERRGIDGLDDIVRNRDSLTFAQDRSYESKEFLTPDSPVYEDGWSRRASRSRMESEDSMSVDWLHKKHESRLSQRRRLEKQRHRSSKSRGEDRDETFDDADSGKDGQRRRPGHIVAFEDSYPKASHLGDVELVDDEELSTDIEQLHSKMKEELTRDGELEASWGSSADLEGETAQIAQGENWDDGWEKVEESEAVMEPAEVQQESLLQRDAPETDDGWMQTPVDPGDWKRAIMEVLKSGHVSGDVPLKQWLPGDSWQEFSGLMSSISDVVRGQHTESTSSERFGALRMAKKEEKPLVQMDDSCFERNVRYSPGSEFIVVWRGVPTASHCQALCKLTAPECHFFSFVKSAVLPLEHQGACYLLPRKAPVVRVPSRGVFEVTSGPRSCSPPTPDSPPLDLVAVTSRTGCPSSPSVCDSLNLPFPLGSRFSPFCSTSKEGHCANLANGIPCCTTCNDHPGNPCPEKTCYEYNVDYTDGTELRFFAAGVASRGACESLCRQTEGCTHYSYYSTPQLPRHLRGSCSLRAFRFAPRNRVTVEGLEAAGDGHSGATRASVVFAPLFCEYPQTTTTTTTTTTPPPSSKLSCNRPNTDFWGHDLASFKGCVSADACQRICQSVDGCVGFTYVKLMQKCYLKWSATVERHVEGHESGPRCCAVAGSDASSDGDGAGFVCPAQRKKPCVFAGQDYPGHDITIKLDTVSAYKCFQLCKAERRCEVWTHRPEKKMCFLKWAEIPFYQTVSEKRLLLQEEFVVAPGAITGFADCEPFYGPDADKFTVPEAQAKAEAMRILSQNLRYGRDEGSTTGAYEETTNNGRKEYARPLSRSRRRGMSEDESTSRRSRSAEFSEDEESVTRRRRLKRRTRPVHQDSEEETHSMTAHRTKRKHRSKRKHSTMDEEEDFQTKRKRAHRQGRS</sequence>
<feature type="compositionally biased region" description="Basic residues" evidence="3">
    <location>
        <begin position="2590"/>
        <end position="2600"/>
    </location>
</feature>
<feature type="compositionally biased region" description="Low complexity" evidence="3">
    <location>
        <begin position="713"/>
        <end position="727"/>
    </location>
</feature>
<dbReference type="SUPFAM" id="SSF57414">
    <property type="entry name" value="Hairpin loop containing domain-like"/>
    <property type="match status" value="3"/>
</dbReference>
<feature type="domain" description="Apple" evidence="5">
    <location>
        <begin position="2156"/>
        <end position="2232"/>
    </location>
</feature>
<feature type="compositionally biased region" description="Low complexity" evidence="3">
    <location>
        <begin position="251"/>
        <end position="265"/>
    </location>
</feature>
<reference evidence="6" key="1">
    <citation type="journal article" date="2015" name="PLoS ONE">
        <title>Comprehensive Evaluation of Toxoplasma gondii VEG and Neospora caninum LIV Genomes with Tachyzoite Stage Transcriptome and Proteome Defines Novel Transcript Features.</title>
        <authorList>
            <person name="Ramaprasad A."/>
            <person name="Mourier T."/>
            <person name="Naeem R."/>
            <person name="Malas T.B."/>
            <person name="Moussa E."/>
            <person name="Panigrahi A."/>
            <person name="Vermont S.J."/>
            <person name="Otto T.D."/>
            <person name="Wastling J."/>
            <person name="Pain A."/>
        </authorList>
    </citation>
    <scope>NUCLEOTIDE SEQUENCE</scope>
    <source>
        <strain evidence="6">VEG</strain>
    </source>
</reference>
<feature type="compositionally biased region" description="Basic residues" evidence="3">
    <location>
        <begin position="2541"/>
        <end position="2551"/>
    </location>
</feature>
<feature type="compositionally biased region" description="Basic residues" evidence="3">
    <location>
        <begin position="602"/>
        <end position="615"/>
    </location>
</feature>
<feature type="compositionally biased region" description="Basic and acidic residues" evidence="3">
    <location>
        <begin position="1443"/>
        <end position="1456"/>
    </location>
</feature>
<feature type="compositionally biased region" description="Basic residues" evidence="3">
    <location>
        <begin position="1095"/>
        <end position="1110"/>
    </location>
</feature>
<feature type="compositionally biased region" description="Low complexity" evidence="3">
    <location>
        <begin position="647"/>
        <end position="661"/>
    </location>
</feature>
<dbReference type="InterPro" id="IPR000177">
    <property type="entry name" value="Apple"/>
</dbReference>
<feature type="compositionally biased region" description="Basic residues" evidence="3">
    <location>
        <begin position="404"/>
        <end position="417"/>
    </location>
</feature>
<dbReference type="PANTHER" id="PTHR15439">
    <property type="entry name" value="RETINOBLASTOMA-BINDING PROTEIN 6"/>
    <property type="match status" value="1"/>
</dbReference>
<feature type="compositionally biased region" description="Basic residues" evidence="3">
    <location>
        <begin position="338"/>
        <end position="351"/>
    </location>
</feature>
<proteinExistence type="predicted"/>
<feature type="compositionally biased region" description="Acidic residues" evidence="3">
    <location>
        <begin position="1177"/>
        <end position="1207"/>
    </location>
</feature>
<feature type="compositionally biased region" description="Basic residues" evidence="3">
    <location>
        <begin position="734"/>
        <end position="745"/>
    </location>
</feature>
<dbReference type="GO" id="GO:0005634">
    <property type="term" value="C:nucleus"/>
    <property type="evidence" value="ECO:0007669"/>
    <property type="project" value="TreeGrafter"/>
</dbReference>
<keyword evidence="1" id="KW-0677">Repeat</keyword>
<feature type="compositionally biased region" description="Basic and acidic residues" evidence="3">
    <location>
        <begin position="152"/>
        <end position="163"/>
    </location>
</feature>
<feature type="compositionally biased region" description="Basic and acidic residues" evidence="3">
    <location>
        <begin position="2552"/>
        <end position="2561"/>
    </location>
</feature>
<evidence type="ECO:0000256" key="1">
    <source>
        <dbReference type="ARBA" id="ARBA00022737"/>
    </source>
</evidence>
<feature type="compositionally biased region" description="Polar residues" evidence="3">
    <location>
        <begin position="1146"/>
        <end position="1156"/>
    </location>
</feature>
<feature type="compositionally biased region" description="Basic residues" evidence="3">
    <location>
        <begin position="272"/>
        <end position="285"/>
    </location>
</feature>
<feature type="compositionally biased region" description="Basic residues" evidence="3">
    <location>
        <begin position="207"/>
        <end position="219"/>
    </location>
</feature>
<feature type="compositionally biased region" description="Basic residues" evidence="3">
    <location>
        <begin position="668"/>
        <end position="681"/>
    </location>
</feature>
<feature type="compositionally biased region" description="Low complexity" evidence="3">
    <location>
        <begin position="581"/>
        <end position="595"/>
    </location>
</feature>
<keyword evidence="4" id="KW-0472">Membrane</keyword>
<feature type="domain" description="Apple" evidence="5">
    <location>
        <begin position="2274"/>
        <end position="2342"/>
    </location>
</feature>
<feature type="compositionally biased region" description="Basic residues" evidence="3">
    <location>
        <begin position="1029"/>
        <end position="1046"/>
    </location>
</feature>
<evidence type="ECO:0000256" key="3">
    <source>
        <dbReference type="SAM" id="MobiDB-lite"/>
    </source>
</evidence>
<feature type="compositionally biased region" description="Low complexity" evidence="3">
    <location>
        <begin position="779"/>
        <end position="793"/>
    </location>
</feature>
<feature type="compositionally biased region" description="Basic residues" evidence="3">
    <location>
        <begin position="172"/>
        <end position="181"/>
    </location>
</feature>
<feature type="domain" description="Apple" evidence="5">
    <location>
        <begin position="2368"/>
        <end position="2436"/>
    </location>
</feature>
<feature type="compositionally biased region" description="Low complexity" evidence="3">
    <location>
        <begin position="942"/>
        <end position="953"/>
    </location>
</feature>
<feature type="region of interest" description="Disordered" evidence="3">
    <location>
        <begin position="1503"/>
        <end position="1554"/>
    </location>
</feature>
<feature type="compositionally biased region" description="Basic and acidic residues" evidence="3">
    <location>
        <begin position="2516"/>
        <end position="2531"/>
    </location>
</feature>
<evidence type="ECO:0000256" key="4">
    <source>
        <dbReference type="SAM" id="Phobius"/>
    </source>
</evidence>
<feature type="compositionally biased region" description="Basic residues" evidence="3">
    <location>
        <begin position="800"/>
        <end position="813"/>
    </location>
</feature>
<keyword evidence="4" id="KW-0812">Transmembrane</keyword>
<keyword evidence="4" id="KW-1133">Transmembrane helix</keyword>
<dbReference type="GO" id="GO:0005576">
    <property type="term" value="C:extracellular region"/>
    <property type="evidence" value="ECO:0007669"/>
    <property type="project" value="InterPro"/>
</dbReference>
<feature type="region of interest" description="Disordered" evidence="3">
    <location>
        <begin position="1723"/>
        <end position="1804"/>
    </location>
</feature>
<feature type="region of interest" description="Disordered" evidence="3">
    <location>
        <begin position="2482"/>
        <end position="2600"/>
    </location>
</feature>
<feature type="region of interest" description="Disordered" evidence="3">
    <location>
        <begin position="79"/>
        <end position="1478"/>
    </location>
</feature>
<dbReference type="Pfam" id="PF14295">
    <property type="entry name" value="PAN_4"/>
    <property type="match status" value="4"/>
</dbReference>
<dbReference type="SMART" id="SM00223">
    <property type="entry name" value="APPLE"/>
    <property type="match status" value="4"/>
</dbReference>
<evidence type="ECO:0000313" key="6">
    <source>
        <dbReference type="EMBL" id="CEL78526.1"/>
    </source>
</evidence>
<dbReference type="GO" id="GO:0016567">
    <property type="term" value="P:protein ubiquitination"/>
    <property type="evidence" value="ECO:0007669"/>
    <property type="project" value="InterPro"/>
</dbReference>
<feature type="compositionally biased region" description="Basic residues" evidence="3">
    <location>
        <begin position="963"/>
        <end position="983"/>
    </location>
</feature>
<dbReference type="GO" id="GO:0006511">
    <property type="term" value="P:ubiquitin-dependent protein catabolic process"/>
    <property type="evidence" value="ECO:0007669"/>
    <property type="project" value="TreeGrafter"/>
</dbReference>
<feature type="compositionally biased region" description="Basic residues" evidence="3">
    <location>
        <begin position="536"/>
        <end position="549"/>
    </location>
</feature>
<feature type="compositionally biased region" description="Basic residues" evidence="3">
    <location>
        <begin position="1254"/>
        <end position="1269"/>
    </location>
</feature>
<dbReference type="Gene3D" id="3.50.4.10">
    <property type="entry name" value="Hepatocyte Growth Factor"/>
    <property type="match status" value="4"/>
</dbReference>
<evidence type="ECO:0000259" key="5">
    <source>
        <dbReference type="SMART" id="SM00223"/>
    </source>
</evidence>
<feature type="compositionally biased region" description="Basic residues" evidence="3">
    <location>
        <begin position="2564"/>
        <end position="2578"/>
    </location>
</feature>
<dbReference type="EMBL" id="LN714502">
    <property type="protein sequence ID" value="CEL78526.1"/>
    <property type="molecule type" value="Genomic_DNA"/>
</dbReference>
<dbReference type="GO" id="GO:0061630">
    <property type="term" value="F:ubiquitin protein ligase activity"/>
    <property type="evidence" value="ECO:0007669"/>
    <property type="project" value="InterPro"/>
</dbReference>
<feature type="compositionally biased region" description="Low complexity" evidence="3">
    <location>
        <begin position="317"/>
        <end position="331"/>
    </location>
</feature>
<organism evidence="6">
    <name type="scientific">Toxoplasma gondii (strain ATCC 50861 / VEG)</name>
    <dbReference type="NCBI Taxonomy" id="432359"/>
    <lineage>
        <taxon>Eukaryota</taxon>
        <taxon>Sar</taxon>
        <taxon>Alveolata</taxon>
        <taxon>Apicomplexa</taxon>
        <taxon>Conoidasida</taxon>
        <taxon>Coccidia</taxon>
        <taxon>Eucoccidiorida</taxon>
        <taxon>Eimeriorina</taxon>
        <taxon>Sarcocystidae</taxon>
        <taxon>Toxoplasma</taxon>
    </lineage>
</organism>
<feature type="compositionally biased region" description="Basic residues" evidence="3">
    <location>
        <begin position="142"/>
        <end position="151"/>
    </location>
</feature>
<feature type="compositionally biased region" description="Low complexity" evidence="3">
    <location>
        <begin position="515"/>
        <end position="529"/>
    </location>
</feature>
<feature type="compositionally biased region" description="Polar residues" evidence="3">
    <location>
        <begin position="2489"/>
        <end position="2500"/>
    </location>
</feature>
<dbReference type="InterPro" id="IPR033489">
    <property type="entry name" value="RBBP6"/>
</dbReference>
<dbReference type="GO" id="GO:0006397">
    <property type="term" value="P:mRNA processing"/>
    <property type="evidence" value="ECO:0007669"/>
    <property type="project" value="InterPro"/>
</dbReference>
<feature type="compositionally biased region" description="Basic residues" evidence="3">
    <location>
        <begin position="1420"/>
        <end position="1429"/>
    </location>
</feature>
<feature type="compositionally biased region" description="Polar residues" evidence="3">
    <location>
        <begin position="95"/>
        <end position="106"/>
    </location>
</feature>
<dbReference type="PANTHER" id="PTHR15439:SF0">
    <property type="entry name" value="CELL DIVISION CYCLE AND APOPTOSIS REGULATOR PROTEIN 1-RELATED"/>
    <property type="match status" value="1"/>
</dbReference>
<feature type="compositionally biased region" description="Acidic residues" evidence="3">
    <location>
        <begin position="1058"/>
        <end position="1070"/>
    </location>
</feature>
<feature type="compositionally biased region" description="Basic and acidic residues" evidence="3">
    <location>
        <begin position="1307"/>
        <end position="1326"/>
    </location>
</feature>